<evidence type="ECO:0000256" key="9">
    <source>
        <dbReference type="ARBA" id="ARBA00022981"/>
    </source>
</evidence>
<evidence type="ECO:0000256" key="13">
    <source>
        <dbReference type="ARBA" id="ARBA00023290"/>
    </source>
</evidence>
<dbReference type="SUPFAM" id="SSF82671">
    <property type="entry name" value="SEA domain"/>
    <property type="match status" value="2"/>
</dbReference>
<evidence type="ECO:0000256" key="12">
    <source>
        <dbReference type="ARBA" id="ARBA00023273"/>
    </source>
</evidence>
<protein>
    <recommendedName>
        <fullName evidence="14">Interphotoreceptor matrix proteoglycan 1</fullName>
    </recommendedName>
    <alternativeName>
        <fullName evidence="15">Sialoprotein associated with cones and rods</fullName>
    </alternativeName>
</protein>
<keyword evidence="9" id="KW-0730">Sialic acid</keyword>
<dbReference type="GO" id="GO:0008201">
    <property type="term" value="F:heparin binding"/>
    <property type="evidence" value="ECO:0007669"/>
    <property type="project" value="UniProtKB-KW"/>
</dbReference>
<dbReference type="InterPro" id="IPR039861">
    <property type="entry name" value="IMPG"/>
</dbReference>
<dbReference type="InterPro" id="IPR036364">
    <property type="entry name" value="SEA_dom_sf"/>
</dbReference>
<evidence type="ECO:0000256" key="6">
    <source>
        <dbReference type="ARBA" id="ARBA00022674"/>
    </source>
</evidence>
<evidence type="ECO:0000256" key="7">
    <source>
        <dbReference type="ARBA" id="ARBA00022729"/>
    </source>
</evidence>
<evidence type="ECO:0000313" key="20">
    <source>
        <dbReference type="Proteomes" id="UP000535478"/>
    </source>
</evidence>
<reference evidence="19 20" key="1">
    <citation type="submission" date="2019-09" db="EMBL/GenBank/DDBJ databases">
        <title>Bird 10,000 Genomes (B10K) Project - Family phase.</title>
        <authorList>
            <person name="Zhang G."/>
        </authorList>
    </citation>
    <scope>NUCLEOTIDE SEQUENCE [LARGE SCALE GENOMIC DNA]</scope>
    <source>
        <strain evidence="19">OUT-0019</strain>
        <tissue evidence="19">Blood</tissue>
    </source>
</reference>
<keyword evidence="4" id="KW-0964">Secreted</keyword>
<evidence type="ECO:0000256" key="2">
    <source>
        <dbReference type="ARBA" id="ARBA00004504"/>
    </source>
</evidence>
<dbReference type="PANTHER" id="PTHR12199:SF3">
    <property type="entry name" value="INTERPHOTORECEPTOR MATRIX PROTEOGLYCAN 1"/>
    <property type="match status" value="1"/>
</dbReference>
<evidence type="ECO:0000256" key="11">
    <source>
        <dbReference type="ARBA" id="ARBA00023180"/>
    </source>
</evidence>
<dbReference type="PROSITE" id="PS50024">
    <property type="entry name" value="SEA"/>
    <property type="match status" value="2"/>
</dbReference>
<keyword evidence="20" id="KW-1185">Reference proteome</keyword>
<dbReference type="GO" id="GO:0033165">
    <property type="term" value="C:interphotoreceptor matrix"/>
    <property type="evidence" value="ECO:0007669"/>
    <property type="project" value="UniProtKB-SubCell"/>
</dbReference>
<feature type="region of interest" description="Disordered" evidence="17">
    <location>
        <begin position="551"/>
        <end position="573"/>
    </location>
</feature>
<name>A0A7L3TVU7_URIAL</name>
<comment type="caution">
    <text evidence="19">The sequence shown here is derived from an EMBL/GenBank/DDBJ whole genome shotgun (WGS) entry which is preliminary data.</text>
</comment>
<dbReference type="EMBL" id="VZUE01000052">
    <property type="protein sequence ID" value="NXV43714.1"/>
    <property type="molecule type" value="Genomic_DNA"/>
</dbReference>
<evidence type="ECO:0000259" key="18">
    <source>
        <dbReference type="PROSITE" id="PS50024"/>
    </source>
</evidence>
<dbReference type="Gene3D" id="3.30.70.960">
    <property type="entry name" value="SEA domain"/>
    <property type="match status" value="2"/>
</dbReference>
<feature type="domain" description="SEA" evidence="18">
    <location>
        <begin position="231"/>
        <end position="349"/>
    </location>
</feature>
<feature type="non-terminal residue" evidence="19">
    <location>
        <position position="1"/>
    </location>
</feature>
<keyword evidence="11" id="KW-0325">Glycoprotein</keyword>
<evidence type="ECO:0000313" key="19">
    <source>
        <dbReference type="EMBL" id="NXV43714.1"/>
    </source>
</evidence>
<feature type="non-terminal residue" evidence="19">
    <location>
        <position position="912"/>
    </location>
</feature>
<dbReference type="GO" id="GO:0001917">
    <property type="term" value="C:photoreceptor inner segment"/>
    <property type="evidence" value="ECO:0007669"/>
    <property type="project" value="UniProtKB-SubCell"/>
</dbReference>
<dbReference type="GO" id="GO:0001750">
    <property type="term" value="C:photoreceptor outer segment"/>
    <property type="evidence" value="ECO:0007669"/>
    <property type="project" value="UniProtKB-SubCell"/>
</dbReference>
<sequence length="912" mass="100741">LHLKPTAYVMYAYVHAYFLSFPEIPNKINRGEAKQLADASGSDKTERTTKRSRVSTIRRIFDMSKHRIKRSSFFSTGVKVCPQESVKQILASHQAYYRLRVCQEAVWEAFRIFLDRIPDTSEYQSWVTACQRETFCIFDIGKNFSNSQEHLEIIQRRVKHRTFQERKDEISTDKTGGKKLEDIPSISTGSPGTSLSPYAPVPNGTLLNEIVNDTKTPVKELGTNTVPELPVEQMVEFSVTLTDQEYTAELNDPNSPQYRQLAAKFQLQMQKIFEKLPGFKEIRVLGFKSSSTVARYVVNFERDGSEIKSTADDISTIGSNKVENEKMPLSPREEGEISATKLTVTDLQQLVAIALHEDQSLPMDLGTLQFTDESIIPPSDFDNDIQGIVTIPLAGPDLEDSMSLELPLVYPSPATVGQTGDLLVNEFTTGIPMLSGEISAPEDFNNFITSEPMFPTKPSREPFQDKSPPNTEDITTDHQSFTVPFNALGSTSSPPKPEDSYLPPPADDSVSNDLITDGYEFPTEQATILAVYTTGSFTPPNLLQARDKNREAEEKKGLTDMTEPPFKEADQGSLSGQAIKIMDETESSGNDILITASTYEMLPFFIGSSGLSTTQPEDVITDVLPSHQTAPLPVATSPSYSYTQLIEQSLEASDSLVPASESVPPDGTGAGVQDIAAELDHAGVMSTAALDEMERGSGYISVLTTGPAEATPAPTLKYVTTSSMTTAAKGKELVVFFSLRVTNMHFSDDLFNRSSTEYKTLEQQFMQLLLPYLQSNLTGFKHLEILNFRNGSVIVNSKMKFARTVPYNITEAVHCVLEDFCDAAAQRLNLEIDSYSLDIEPADQADPCKFMACDEFSECIMNEWTKEADCLCKPGYASQDGLPCRSLCELEPHLCINGGKCELVPGRGAVCR</sequence>
<evidence type="ECO:0000256" key="14">
    <source>
        <dbReference type="ARBA" id="ARBA00040753"/>
    </source>
</evidence>
<dbReference type="Proteomes" id="UP000535478">
    <property type="component" value="Unassembled WGS sequence"/>
</dbReference>
<evidence type="ECO:0000256" key="16">
    <source>
        <dbReference type="ARBA" id="ARBA00045407"/>
    </source>
</evidence>
<feature type="domain" description="SEA" evidence="18">
    <location>
        <begin position="731"/>
        <end position="844"/>
    </location>
</feature>
<keyword evidence="13" id="KW-0373">Hyaluronic acid</keyword>
<dbReference type="GO" id="GO:0007601">
    <property type="term" value="P:visual perception"/>
    <property type="evidence" value="ECO:0007669"/>
    <property type="project" value="InterPro"/>
</dbReference>
<evidence type="ECO:0000256" key="4">
    <source>
        <dbReference type="ARBA" id="ARBA00022525"/>
    </source>
</evidence>
<dbReference type="PANTHER" id="PTHR12199">
    <property type="entry name" value="INTERPHOTORECEPTOR MATRIX PROTEOGLYCAN"/>
    <property type="match status" value="1"/>
</dbReference>
<keyword evidence="5" id="KW-0272">Extracellular matrix</keyword>
<keyword evidence="8" id="KW-0677">Repeat</keyword>
<dbReference type="GO" id="GO:0005540">
    <property type="term" value="F:hyaluronic acid binding"/>
    <property type="evidence" value="ECO:0007669"/>
    <property type="project" value="UniProtKB-KW"/>
</dbReference>
<feature type="compositionally biased region" description="Basic and acidic residues" evidence="17">
    <location>
        <begin position="164"/>
        <end position="182"/>
    </location>
</feature>
<feature type="region of interest" description="Disordered" evidence="17">
    <location>
        <begin position="164"/>
        <end position="198"/>
    </location>
</feature>
<keyword evidence="10" id="KW-0675">Receptor</keyword>
<evidence type="ECO:0000256" key="10">
    <source>
        <dbReference type="ARBA" id="ARBA00023170"/>
    </source>
</evidence>
<gene>
    <name evidence="19" type="primary">Impg1</name>
    <name evidence="19" type="ORF">URIAAL_R09384</name>
</gene>
<feature type="compositionally biased region" description="Polar residues" evidence="17">
    <location>
        <begin position="467"/>
        <end position="493"/>
    </location>
</feature>
<organism evidence="19 20">
    <name type="scientific">Uria aalge</name>
    <name type="common">Common mure</name>
    <name type="synonym">Colymbus aalge</name>
    <dbReference type="NCBI Taxonomy" id="13746"/>
    <lineage>
        <taxon>Eukaryota</taxon>
        <taxon>Metazoa</taxon>
        <taxon>Chordata</taxon>
        <taxon>Craniata</taxon>
        <taxon>Vertebrata</taxon>
        <taxon>Euteleostomi</taxon>
        <taxon>Archelosauria</taxon>
        <taxon>Archosauria</taxon>
        <taxon>Dinosauria</taxon>
        <taxon>Saurischia</taxon>
        <taxon>Theropoda</taxon>
        <taxon>Coelurosauria</taxon>
        <taxon>Aves</taxon>
        <taxon>Neognathae</taxon>
        <taxon>Neoaves</taxon>
        <taxon>Charadriiformes</taxon>
        <taxon>Alcidae</taxon>
        <taxon>Uria</taxon>
    </lineage>
</organism>
<evidence type="ECO:0000256" key="5">
    <source>
        <dbReference type="ARBA" id="ARBA00022530"/>
    </source>
</evidence>
<evidence type="ECO:0000256" key="3">
    <source>
        <dbReference type="ARBA" id="ARBA00004593"/>
    </source>
</evidence>
<comment type="function">
    <text evidence="16">Chondroitin sulfate-, heparin- and hyaluronan-binding protein. May serve to form a basic macromolecular scaffold comprising the insoluble interphotoreceptor matrix.</text>
</comment>
<evidence type="ECO:0000256" key="8">
    <source>
        <dbReference type="ARBA" id="ARBA00022737"/>
    </source>
</evidence>
<proteinExistence type="predicted"/>
<evidence type="ECO:0000256" key="17">
    <source>
        <dbReference type="SAM" id="MobiDB-lite"/>
    </source>
</evidence>
<dbReference type="AlphaFoldDB" id="A0A7L3TVU7"/>
<dbReference type="InterPro" id="IPR000082">
    <property type="entry name" value="SEA_dom"/>
</dbReference>
<comment type="subcellular location">
    <subcellularLocation>
        <location evidence="2">Cell projection</location>
        <location evidence="2">Cilium</location>
        <location evidence="2">Photoreceptor outer segment</location>
    </subcellularLocation>
    <subcellularLocation>
        <location evidence="1">Photoreceptor inner segment</location>
    </subcellularLocation>
    <subcellularLocation>
        <location evidence="3">Secreted</location>
        <location evidence="3">Extracellular space</location>
        <location evidence="3">Extracellular matrix</location>
        <location evidence="3">Interphotoreceptor matrix</location>
    </subcellularLocation>
</comment>
<keyword evidence="6" id="KW-0358">Heparin-binding</keyword>
<accession>A0A7L3TVU7</accession>
<keyword evidence="12" id="KW-0966">Cell projection</keyword>
<evidence type="ECO:0000256" key="1">
    <source>
        <dbReference type="ARBA" id="ARBA00004437"/>
    </source>
</evidence>
<dbReference type="SMART" id="SM00200">
    <property type="entry name" value="SEA"/>
    <property type="match status" value="2"/>
</dbReference>
<feature type="compositionally biased region" description="Polar residues" evidence="17">
    <location>
        <begin position="185"/>
        <end position="196"/>
    </location>
</feature>
<keyword evidence="7" id="KW-0732">Signal</keyword>
<dbReference type="Pfam" id="PF01390">
    <property type="entry name" value="SEA"/>
    <property type="match status" value="2"/>
</dbReference>
<evidence type="ECO:0000256" key="15">
    <source>
        <dbReference type="ARBA" id="ARBA00042018"/>
    </source>
</evidence>
<feature type="region of interest" description="Disordered" evidence="17">
    <location>
        <begin position="452"/>
        <end position="515"/>
    </location>
</feature>